<name>A0ABT4TVZ8_9ACTN</name>
<dbReference type="PANTHER" id="PTHR30289:SF1">
    <property type="entry name" value="PEBP (PHOSPHATIDYLETHANOLAMINE-BINDING PROTEIN) FAMILY PROTEIN"/>
    <property type="match status" value="1"/>
</dbReference>
<dbReference type="InterPro" id="IPR007110">
    <property type="entry name" value="Ig-like_dom"/>
</dbReference>
<dbReference type="PROSITE" id="PS50835">
    <property type="entry name" value="IG_LIKE"/>
    <property type="match status" value="1"/>
</dbReference>
<dbReference type="NCBIfam" id="TIGR00481">
    <property type="entry name" value="YbhB/YbcL family Raf kinase inhibitor-like protein"/>
    <property type="match status" value="1"/>
</dbReference>
<organism evidence="4 5">
    <name type="scientific">Nocardiopsis suaedae</name>
    <dbReference type="NCBI Taxonomy" id="3018444"/>
    <lineage>
        <taxon>Bacteria</taxon>
        <taxon>Bacillati</taxon>
        <taxon>Actinomycetota</taxon>
        <taxon>Actinomycetes</taxon>
        <taxon>Streptosporangiales</taxon>
        <taxon>Nocardiopsidaceae</taxon>
        <taxon>Nocardiopsis</taxon>
    </lineage>
</organism>
<sequence length="200" mass="20786">MISAARHRSPGPGRAVRSRAPGRRRAALAAGAAAVLAAAGGCTGFTPGNGELTDDINVSSTLLMEGSTLPDAFTCRAEGGEAGSPPLQWSGQPEDIGSFAIVADDPASAEVFWVLFDLDPATVEIRQDGVPQPAHSGENSFGDTGYTPPCPEEDDPHEYRFTVYALDQKLDLPQGAPLTDTLERISAHAVARGSLTTAAE</sequence>
<dbReference type="SUPFAM" id="SSF49777">
    <property type="entry name" value="PEBP-like"/>
    <property type="match status" value="1"/>
</dbReference>
<protein>
    <submittedName>
        <fullName evidence="4">YbhB/YbcL family Raf kinase inhibitor-like protein</fullName>
    </submittedName>
</protein>
<dbReference type="InterPro" id="IPR008914">
    <property type="entry name" value="PEBP"/>
</dbReference>
<evidence type="ECO:0000313" key="4">
    <source>
        <dbReference type="EMBL" id="MDA2808868.1"/>
    </source>
</evidence>
<accession>A0ABT4TVZ8</accession>
<evidence type="ECO:0000256" key="2">
    <source>
        <dbReference type="SAM" id="MobiDB-lite"/>
    </source>
</evidence>
<reference evidence="4" key="1">
    <citation type="submission" date="2023-01" db="EMBL/GenBank/DDBJ databases">
        <title>Draft genome sequence of Nocardiopsis sp. LSu2-4 isolated from halophytes.</title>
        <authorList>
            <person name="Duangmal K."/>
            <person name="Chantavorakit T."/>
        </authorList>
    </citation>
    <scope>NUCLEOTIDE SEQUENCE</scope>
    <source>
        <strain evidence="4">LSu2-4</strain>
    </source>
</reference>
<dbReference type="Proteomes" id="UP001165685">
    <property type="component" value="Unassembled WGS sequence"/>
</dbReference>
<keyword evidence="4" id="KW-0649">Protein kinase inhibitor</keyword>
<feature type="domain" description="Ig-like" evidence="3">
    <location>
        <begin position="47"/>
        <end position="89"/>
    </location>
</feature>
<dbReference type="RefSeq" id="WP_270681454.1">
    <property type="nucleotide sequence ID" value="NZ_JAQFWP010000111.1"/>
</dbReference>
<dbReference type="InterPro" id="IPR005247">
    <property type="entry name" value="YbhB_YbcL/LppC-like"/>
</dbReference>
<proteinExistence type="inferred from homology"/>
<evidence type="ECO:0000256" key="1">
    <source>
        <dbReference type="ARBA" id="ARBA00007120"/>
    </source>
</evidence>
<dbReference type="InterPro" id="IPR036610">
    <property type="entry name" value="PEBP-like_sf"/>
</dbReference>
<feature type="region of interest" description="Disordered" evidence="2">
    <location>
        <begin position="129"/>
        <end position="154"/>
    </location>
</feature>
<dbReference type="Pfam" id="PF01161">
    <property type="entry name" value="PBP"/>
    <property type="match status" value="1"/>
</dbReference>
<comment type="caution">
    <text evidence="4">The sequence shown here is derived from an EMBL/GenBank/DDBJ whole genome shotgun (WGS) entry which is preliminary data.</text>
</comment>
<feature type="region of interest" description="Disordered" evidence="2">
    <location>
        <begin position="1"/>
        <end position="22"/>
    </location>
</feature>
<comment type="similarity">
    <text evidence="1">Belongs to the UPF0098 family.</text>
</comment>
<evidence type="ECO:0000313" key="5">
    <source>
        <dbReference type="Proteomes" id="UP001165685"/>
    </source>
</evidence>
<dbReference type="EMBL" id="JAQFWP010000111">
    <property type="protein sequence ID" value="MDA2808868.1"/>
    <property type="molecule type" value="Genomic_DNA"/>
</dbReference>
<dbReference type="GO" id="GO:0004860">
    <property type="term" value="F:protein kinase inhibitor activity"/>
    <property type="evidence" value="ECO:0007669"/>
    <property type="project" value="UniProtKB-KW"/>
</dbReference>
<dbReference type="Gene3D" id="3.90.280.10">
    <property type="entry name" value="PEBP-like"/>
    <property type="match status" value="1"/>
</dbReference>
<dbReference type="CDD" id="cd00865">
    <property type="entry name" value="PEBP_bact_arch"/>
    <property type="match status" value="1"/>
</dbReference>
<keyword evidence="5" id="KW-1185">Reference proteome</keyword>
<gene>
    <name evidence="4" type="ORF">O4U47_30465</name>
</gene>
<dbReference type="PANTHER" id="PTHR30289">
    <property type="entry name" value="UNCHARACTERIZED PROTEIN YBCL-RELATED"/>
    <property type="match status" value="1"/>
</dbReference>
<evidence type="ECO:0000259" key="3">
    <source>
        <dbReference type="PROSITE" id="PS50835"/>
    </source>
</evidence>